<dbReference type="InterPro" id="IPR004358">
    <property type="entry name" value="Sig_transdc_His_kin-like_C"/>
</dbReference>
<dbReference type="Gene3D" id="3.30.565.10">
    <property type="entry name" value="Histidine kinase-like ATPase, C-terminal domain"/>
    <property type="match status" value="1"/>
</dbReference>
<dbReference type="InterPro" id="IPR036097">
    <property type="entry name" value="HisK_dim/P_sf"/>
</dbReference>
<dbReference type="InterPro" id="IPR036890">
    <property type="entry name" value="HATPase_C_sf"/>
</dbReference>
<sequence>MLRHGLKGELRVKHAAVSQTPPILLIVEDSKLVRGELKRAIGSAFAFQIEMVASYEEAREYLDWHSRDIFLAILDLNLPGSPSGEIVDLFCSMRVPSLVLTSDFTETTRERMQSKEIIDYLVKDAHAVENVLAYIDRLYRNRSTKVMVVEDSELSRLYVSSLLHRQMFKVIDVPDAESGLRILEQQDDVGLVIIDYALPGMDGIELTQRIREKFSKETMAVIGLSSVSDTMLTARFLKNGANDFITKPFEVEGFFCRINHNVEMLDSMRALRDANMVKNQFLGMAVHDLRSPINGINGLAEMLLSDMCGPINEEQREIIGYIRTANRQMNALVSDLLDISVIESGKLELVLDQRNLREVVEQRLRIQGFAAKRKNILLKRTLEDVREFRFDRNRVGQVLDNLLSNAIKFSPVSEVIEISMGEEDGHAVICVTDHGQGIPPDEADLLFQTFRKTSVQPTAGESGAGLGLAIVHKIVLAHRGRVWVESEYGKGATFCFSLPLDTSSDSGD</sequence>
<reference evidence="9 10" key="1">
    <citation type="submission" date="2019-11" db="EMBL/GenBank/DDBJ databases">
        <authorList>
            <person name="Zheng R.K."/>
            <person name="Sun C.M."/>
        </authorList>
    </citation>
    <scope>NUCLEOTIDE SEQUENCE [LARGE SCALE GENOMIC DNA]</scope>
    <source>
        <strain evidence="9 10">SRB007</strain>
    </source>
</reference>
<dbReference type="InterPro" id="IPR001789">
    <property type="entry name" value="Sig_transdc_resp-reg_receiver"/>
</dbReference>
<dbReference type="Proteomes" id="UP000428328">
    <property type="component" value="Chromosome"/>
</dbReference>
<feature type="modified residue" description="4-aspartylphosphate" evidence="6">
    <location>
        <position position="195"/>
    </location>
</feature>
<gene>
    <name evidence="9" type="ORF">GM415_11535</name>
</gene>
<dbReference type="InterPro" id="IPR011006">
    <property type="entry name" value="CheY-like_superfamily"/>
</dbReference>
<dbReference type="Pfam" id="PF00072">
    <property type="entry name" value="Response_reg"/>
    <property type="match status" value="1"/>
</dbReference>
<feature type="modified residue" description="4-aspartylphosphate" evidence="6">
    <location>
        <position position="75"/>
    </location>
</feature>
<name>A0A6I6JI46_9BACT</name>
<keyword evidence="4" id="KW-0808">Transferase</keyword>
<dbReference type="InterPro" id="IPR003594">
    <property type="entry name" value="HATPase_dom"/>
</dbReference>
<dbReference type="PRINTS" id="PR00344">
    <property type="entry name" value="BCTRLSENSOR"/>
</dbReference>
<dbReference type="GO" id="GO:0000155">
    <property type="term" value="F:phosphorelay sensor kinase activity"/>
    <property type="evidence" value="ECO:0007669"/>
    <property type="project" value="InterPro"/>
</dbReference>
<dbReference type="InterPro" id="IPR005467">
    <property type="entry name" value="His_kinase_dom"/>
</dbReference>
<feature type="domain" description="Response regulatory" evidence="8">
    <location>
        <begin position="145"/>
        <end position="262"/>
    </location>
</feature>
<dbReference type="Gene3D" id="3.40.50.2300">
    <property type="match status" value="2"/>
</dbReference>
<dbReference type="SMART" id="SM00388">
    <property type="entry name" value="HisKA"/>
    <property type="match status" value="1"/>
</dbReference>
<dbReference type="CDD" id="cd00075">
    <property type="entry name" value="HATPase"/>
    <property type="match status" value="1"/>
</dbReference>
<feature type="domain" description="Histidine kinase" evidence="7">
    <location>
        <begin position="284"/>
        <end position="502"/>
    </location>
</feature>
<evidence type="ECO:0000256" key="4">
    <source>
        <dbReference type="ARBA" id="ARBA00022679"/>
    </source>
</evidence>
<organism evidence="9 10">
    <name type="scientific">Pseudodesulfovibrio cashew</name>
    <dbReference type="NCBI Taxonomy" id="2678688"/>
    <lineage>
        <taxon>Bacteria</taxon>
        <taxon>Pseudomonadati</taxon>
        <taxon>Thermodesulfobacteriota</taxon>
        <taxon>Desulfovibrionia</taxon>
        <taxon>Desulfovibrionales</taxon>
        <taxon>Desulfovibrionaceae</taxon>
    </lineage>
</organism>
<evidence type="ECO:0000256" key="5">
    <source>
        <dbReference type="ARBA" id="ARBA00022777"/>
    </source>
</evidence>
<dbReference type="SUPFAM" id="SSF55874">
    <property type="entry name" value="ATPase domain of HSP90 chaperone/DNA topoisomerase II/histidine kinase"/>
    <property type="match status" value="1"/>
</dbReference>
<accession>A0A6I6JI46</accession>
<dbReference type="PANTHER" id="PTHR43547:SF2">
    <property type="entry name" value="HYBRID SIGNAL TRANSDUCTION HISTIDINE KINASE C"/>
    <property type="match status" value="1"/>
</dbReference>
<dbReference type="Gene3D" id="1.10.287.130">
    <property type="match status" value="1"/>
</dbReference>
<evidence type="ECO:0000256" key="3">
    <source>
        <dbReference type="ARBA" id="ARBA00022553"/>
    </source>
</evidence>
<comment type="catalytic activity">
    <reaction evidence="1">
        <text>ATP + protein L-histidine = ADP + protein N-phospho-L-histidine.</text>
        <dbReference type="EC" id="2.7.13.3"/>
    </reaction>
</comment>
<dbReference type="EC" id="2.7.13.3" evidence="2"/>
<dbReference type="PROSITE" id="PS50109">
    <property type="entry name" value="HIS_KIN"/>
    <property type="match status" value="1"/>
</dbReference>
<keyword evidence="10" id="KW-1185">Reference proteome</keyword>
<dbReference type="FunFam" id="3.30.565.10:FF:000006">
    <property type="entry name" value="Sensor histidine kinase WalK"/>
    <property type="match status" value="1"/>
</dbReference>
<dbReference type="PROSITE" id="PS50110">
    <property type="entry name" value="RESPONSE_REGULATORY"/>
    <property type="match status" value="2"/>
</dbReference>
<dbReference type="SUPFAM" id="SSF52172">
    <property type="entry name" value="CheY-like"/>
    <property type="match status" value="2"/>
</dbReference>
<dbReference type="Pfam" id="PF00512">
    <property type="entry name" value="HisKA"/>
    <property type="match status" value="1"/>
</dbReference>
<dbReference type="CDD" id="cd00082">
    <property type="entry name" value="HisKA"/>
    <property type="match status" value="1"/>
</dbReference>
<dbReference type="KEGG" id="psel:GM415_11535"/>
<evidence type="ECO:0000259" key="7">
    <source>
        <dbReference type="PROSITE" id="PS50109"/>
    </source>
</evidence>
<evidence type="ECO:0000256" key="6">
    <source>
        <dbReference type="PROSITE-ProRule" id="PRU00169"/>
    </source>
</evidence>
<dbReference type="Pfam" id="PF02518">
    <property type="entry name" value="HATPase_c"/>
    <property type="match status" value="1"/>
</dbReference>
<protein>
    <recommendedName>
        <fullName evidence="2">histidine kinase</fullName>
        <ecNumber evidence="2">2.7.13.3</ecNumber>
    </recommendedName>
</protein>
<dbReference type="InterPro" id="IPR003661">
    <property type="entry name" value="HisK_dim/P_dom"/>
</dbReference>
<evidence type="ECO:0000256" key="1">
    <source>
        <dbReference type="ARBA" id="ARBA00000085"/>
    </source>
</evidence>
<feature type="domain" description="Response regulatory" evidence="8">
    <location>
        <begin position="23"/>
        <end position="138"/>
    </location>
</feature>
<dbReference type="SMART" id="SM00448">
    <property type="entry name" value="REC"/>
    <property type="match status" value="2"/>
</dbReference>
<keyword evidence="3 6" id="KW-0597">Phosphoprotein</keyword>
<dbReference type="PANTHER" id="PTHR43547">
    <property type="entry name" value="TWO-COMPONENT HISTIDINE KINASE"/>
    <property type="match status" value="1"/>
</dbReference>
<keyword evidence="5" id="KW-0418">Kinase</keyword>
<evidence type="ECO:0000313" key="9">
    <source>
        <dbReference type="EMBL" id="QGY40730.1"/>
    </source>
</evidence>
<dbReference type="AlphaFoldDB" id="A0A6I6JI46"/>
<dbReference type="EMBL" id="CP046400">
    <property type="protein sequence ID" value="QGY40730.1"/>
    <property type="molecule type" value="Genomic_DNA"/>
</dbReference>
<evidence type="ECO:0000256" key="2">
    <source>
        <dbReference type="ARBA" id="ARBA00012438"/>
    </source>
</evidence>
<evidence type="ECO:0000313" key="10">
    <source>
        <dbReference type="Proteomes" id="UP000428328"/>
    </source>
</evidence>
<proteinExistence type="predicted"/>
<evidence type="ECO:0000259" key="8">
    <source>
        <dbReference type="PROSITE" id="PS50110"/>
    </source>
</evidence>
<dbReference type="SMART" id="SM00387">
    <property type="entry name" value="HATPase_c"/>
    <property type="match status" value="1"/>
</dbReference>
<dbReference type="SUPFAM" id="SSF47384">
    <property type="entry name" value="Homodimeric domain of signal transducing histidine kinase"/>
    <property type="match status" value="1"/>
</dbReference>